<dbReference type="PANTHER" id="PTHR10655:SF17">
    <property type="entry name" value="LYSOPHOSPHOLIPASE-LIKE PROTEIN 1"/>
    <property type="match status" value="1"/>
</dbReference>
<dbReference type="GO" id="GO:0016787">
    <property type="term" value="F:hydrolase activity"/>
    <property type="evidence" value="ECO:0007669"/>
    <property type="project" value="UniProtKB-KW"/>
</dbReference>
<organism evidence="4 5">
    <name type="scientific">Amycolatopsis samaneae</name>
    <dbReference type="NCBI Taxonomy" id="664691"/>
    <lineage>
        <taxon>Bacteria</taxon>
        <taxon>Bacillati</taxon>
        <taxon>Actinomycetota</taxon>
        <taxon>Actinomycetes</taxon>
        <taxon>Pseudonocardiales</taxon>
        <taxon>Pseudonocardiaceae</taxon>
        <taxon>Amycolatopsis</taxon>
    </lineage>
</organism>
<reference evidence="5" key="1">
    <citation type="journal article" date="2019" name="Int. J. Syst. Evol. Microbiol.">
        <title>The Global Catalogue of Microorganisms (GCM) 10K type strain sequencing project: providing services to taxonomists for standard genome sequencing and annotation.</title>
        <authorList>
            <consortium name="The Broad Institute Genomics Platform"/>
            <consortium name="The Broad Institute Genome Sequencing Center for Infectious Disease"/>
            <person name="Wu L."/>
            <person name="Ma J."/>
        </authorList>
    </citation>
    <scope>NUCLEOTIDE SEQUENCE [LARGE SCALE GENOMIC DNA]</scope>
    <source>
        <strain evidence="5">CGMCC 4.7643</strain>
    </source>
</reference>
<dbReference type="Pfam" id="PF02230">
    <property type="entry name" value="Abhydrolase_2"/>
    <property type="match status" value="1"/>
</dbReference>
<sequence length="233" mass="25600">MIPHGVRRLATGLTVVERVGDRVANEHVAAVVLLHGFGRYHGHLLDLWPESDAEWSVTAVQARFRLGPAAYRWFAYEDLPDGSVAIAEDEEQRSREALLSYLDERRRDEPERPLFLVGHSQGGMMALSVALLRPGLISGCAVVNGRILPETVALLPRLPDLGRLPVFLGHGVADAIVKIDRGRNARDALARMGARLEYREYRGAHEVTPGMVADVVAWLRTILAECGESKAGS</sequence>
<keyword evidence="5" id="KW-1185">Reference proteome</keyword>
<keyword evidence="2 4" id="KW-0378">Hydrolase</keyword>
<evidence type="ECO:0000313" key="4">
    <source>
        <dbReference type="EMBL" id="MFD2465479.1"/>
    </source>
</evidence>
<evidence type="ECO:0000256" key="1">
    <source>
        <dbReference type="ARBA" id="ARBA00006499"/>
    </source>
</evidence>
<dbReference type="InterPro" id="IPR050565">
    <property type="entry name" value="LYPA1-2/EST-like"/>
</dbReference>
<name>A0ABW5GX01_9PSEU</name>
<evidence type="ECO:0000313" key="5">
    <source>
        <dbReference type="Proteomes" id="UP001597419"/>
    </source>
</evidence>
<dbReference type="InterPro" id="IPR029058">
    <property type="entry name" value="AB_hydrolase_fold"/>
</dbReference>
<comment type="similarity">
    <text evidence="1">Belongs to the AB hydrolase superfamily. AB hydrolase 2 family.</text>
</comment>
<dbReference type="RefSeq" id="WP_345407099.1">
    <property type="nucleotide sequence ID" value="NZ_BAABHG010000021.1"/>
</dbReference>
<dbReference type="SUPFAM" id="SSF53474">
    <property type="entry name" value="alpha/beta-Hydrolases"/>
    <property type="match status" value="1"/>
</dbReference>
<evidence type="ECO:0000259" key="3">
    <source>
        <dbReference type="Pfam" id="PF02230"/>
    </source>
</evidence>
<dbReference type="Proteomes" id="UP001597419">
    <property type="component" value="Unassembled WGS sequence"/>
</dbReference>
<dbReference type="PANTHER" id="PTHR10655">
    <property type="entry name" value="LYSOPHOSPHOLIPASE-RELATED"/>
    <property type="match status" value="1"/>
</dbReference>
<dbReference type="InterPro" id="IPR003140">
    <property type="entry name" value="PLipase/COase/thioEstase"/>
</dbReference>
<dbReference type="Gene3D" id="3.40.50.1820">
    <property type="entry name" value="alpha/beta hydrolase"/>
    <property type="match status" value="1"/>
</dbReference>
<dbReference type="EMBL" id="JBHUKU010000033">
    <property type="protein sequence ID" value="MFD2465479.1"/>
    <property type="molecule type" value="Genomic_DNA"/>
</dbReference>
<accession>A0ABW5GX01</accession>
<evidence type="ECO:0000256" key="2">
    <source>
        <dbReference type="ARBA" id="ARBA00022801"/>
    </source>
</evidence>
<feature type="domain" description="Phospholipase/carboxylesterase/thioesterase" evidence="3">
    <location>
        <begin position="25"/>
        <end position="221"/>
    </location>
</feature>
<protein>
    <submittedName>
        <fullName evidence="4">Alpha/beta hydrolase</fullName>
    </submittedName>
</protein>
<comment type="caution">
    <text evidence="4">The sequence shown here is derived from an EMBL/GenBank/DDBJ whole genome shotgun (WGS) entry which is preliminary data.</text>
</comment>
<gene>
    <name evidence="4" type="ORF">ACFSYJ_43150</name>
</gene>
<proteinExistence type="inferred from homology"/>